<proteinExistence type="predicted"/>
<comment type="caution">
    <text evidence="3">The sequence shown here is derived from an EMBL/GenBank/DDBJ whole genome shotgun (WGS) entry which is preliminary data.</text>
</comment>
<gene>
    <name evidence="3" type="ORF">GCM10022229_04120</name>
</gene>
<evidence type="ECO:0000313" key="3">
    <source>
        <dbReference type="EMBL" id="GAA3914298.1"/>
    </source>
</evidence>
<feature type="compositionally biased region" description="Low complexity" evidence="1">
    <location>
        <begin position="38"/>
        <end position="60"/>
    </location>
</feature>
<dbReference type="EMBL" id="BAAAZU010000002">
    <property type="protein sequence ID" value="GAA3914298.1"/>
    <property type="molecule type" value="Genomic_DNA"/>
</dbReference>
<protein>
    <submittedName>
        <fullName evidence="3">Uncharacterized protein</fullName>
    </submittedName>
</protein>
<feature type="signal peptide" evidence="2">
    <location>
        <begin position="1"/>
        <end position="22"/>
    </location>
</feature>
<dbReference type="Proteomes" id="UP001501727">
    <property type="component" value="Unassembled WGS sequence"/>
</dbReference>
<reference evidence="4" key="1">
    <citation type="journal article" date="2019" name="Int. J. Syst. Evol. Microbiol.">
        <title>The Global Catalogue of Microorganisms (GCM) 10K type strain sequencing project: providing services to taxonomists for standard genome sequencing and annotation.</title>
        <authorList>
            <consortium name="The Broad Institute Genomics Platform"/>
            <consortium name="The Broad Institute Genome Sequencing Center for Infectious Disease"/>
            <person name="Wu L."/>
            <person name="Ma J."/>
        </authorList>
    </citation>
    <scope>NUCLEOTIDE SEQUENCE [LARGE SCALE GENOMIC DNA]</scope>
    <source>
        <strain evidence="4">JCM 16916</strain>
    </source>
</reference>
<keyword evidence="4" id="KW-1185">Reference proteome</keyword>
<sequence>MTARRNITHAFAAALTATLAIAGCTPAAGDATQAANADAAPAAAPQPVTAAPTQPPTTNVESAGTIAVDGALTPETLDSGNAWAGQPPANTGMAEIRERLRRLHEDTQAEMARIDANSPGDAAPAPDAPAAPAGLPPLPPANVTITGTTLVVKDPVLARDAVSQVRNAFVLASGCRTIDGIHATPGKATGPFNTNAQGRLVSGSFTELWKVSGCGASRLVDLLLRPTPDGGVDIATSVRRD</sequence>
<evidence type="ECO:0000256" key="2">
    <source>
        <dbReference type="SAM" id="SignalP"/>
    </source>
</evidence>
<feature type="chain" id="PRO_5045243455" evidence="2">
    <location>
        <begin position="23"/>
        <end position="241"/>
    </location>
</feature>
<evidence type="ECO:0000313" key="4">
    <source>
        <dbReference type="Proteomes" id="UP001501727"/>
    </source>
</evidence>
<organism evidence="3 4">
    <name type="scientific">Luteimonas lutimaris</name>
    <dbReference type="NCBI Taxonomy" id="698645"/>
    <lineage>
        <taxon>Bacteria</taxon>
        <taxon>Pseudomonadati</taxon>
        <taxon>Pseudomonadota</taxon>
        <taxon>Gammaproteobacteria</taxon>
        <taxon>Lysobacterales</taxon>
        <taxon>Lysobacteraceae</taxon>
        <taxon>Luteimonas</taxon>
    </lineage>
</organism>
<evidence type="ECO:0000256" key="1">
    <source>
        <dbReference type="SAM" id="MobiDB-lite"/>
    </source>
</evidence>
<feature type="region of interest" description="Disordered" evidence="1">
    <location>
        <begin position="38"/>
        <end position="61"/>
    </location>
</feature>
<name>A0ABP7M4B5_9GAMM</name>
<keyword evidence="2" id="KW-0732">Signal</keyword>
<dbReference type="PROSITE" id="PS51257">
    <property type="entry name" value="PROKAR_LIPOPROTEIN"/>
    <property type="match status" value="1"/>
</dbReference>
<dbReference type="RefSeq" id="WP_344758272.1">
    <property type="nucleotide sequence ID" value="NZ_BAAAZU010000002.1"/>
</dbReference>
<feature type="region of interest" description="Disordered" evidence="1">
    <location>
        <begin position="116"/>
        <end position="139"/>
    </location>
</feature>
<feature type="compositionally biased region" description="Pro residues" evidence="1">
    <location>
        <begin position="126"/>
        <end position="139"/>
    </location>
</feature>
<accession>A0ABP7M4B5</accession>